<dbReference type="AlphaFoldDB" id="A0A1Y5TCH9"/>
<reference evidence="2 3" key="1">
    <citation type="submission" date="2017-03" db="EMBL/GenBank/DDBJ databases">
        <authorList>
            <person name="Afonso C.L."/>
            <person name="Miller P.J."/>
            <person name="Scott M.A."/>
            <person name="Spackman E."/>
            <person name="Goraichik I."/>
            <person name="Dimitrov K.M."/>
            <person name="Suarez D.L."/>
            <person name="Swayne D.E."/>
        </authorList>
    </citation>
    <scope>NUCLEOTIDE SEQUENCE [LARGE SCALE GENOMIC DNA]</scope>
    <source>
        <strain evidence="2 3">CECT 7971</strain>
    </source>
</reference>
<feature type="region of interest" description="Disordered" evidence="1">
    <location>
        <begin position="1"/>
        <end position="31"/>
    </location>
</feature>
<accession>A0A1Y5TCH9</accession>
<evidence type="ECO:0000313" key="2">
    <source>
        <dbReference type="EMBL" id="SLN60479.1"/>
    </source>
</evidence>
<dbReference type="Proteomes" id="UP000193307">
    <property type="component" value="Unassembled WGS sequence"/>
</dbReference>
<organism evidence="2 3">
    <name type="scientific">Pacificibacter marinus</name>
    <dbReference type="NCBI Taxonomy" id="658057"/>
    <lineage>
        <taxon>Bacteria</taxon>
        <taxon>Pseudomonadati</taxon>
        <taxon>Pseudomonadota</taxon>
        <taxon>Alphaproteobacteria</taxon>
        <taxon>Rhodobacterales</taxon>
        <taxon>Roseobacteraceae</taxon>
        <taxon>Pacificibacter</taxon>
    </lineage>
</organism>
<protein>
    <submittedName>
        <fullName evidence="2">Uncharacterized protein</fullName>
    </submittedName>
</protein>
<evidence type="ECO:0000256" key="1">
    <source>
        <dbReference type="SAM" id="MobiDB-lite"/>
    </source>
</evidence>
<dbReference type="EMBL" id="FWFW01000012">
    <property type="protein sequence ID" value="SLN60479.1"/>
    <property type="molecule type" value="Genomic_DNA"/>
</dbReference>
<gene>
    <name evidence="2" type="ORF">PAM7971_03102</name>
</gene>
<sequence length="113" mass="12702">MMPRVEPLSISQLTSKPAEKSSPKSERSGANLEKSFQVNRVSLQDVSSTRFADLLRVAFPASTDTCLCKVWSCVMFDIAFRALNFTPFTYPQIATQHAVRLVKCRKELSHALH</sequence>
<evidence type="ECO:0000313" key="3">
    <source>
        <dbReference type="Proteomes" id="UP000193307"/>
    </source>
</evidence>
<proteinExistence type="predicted"/>
<feature type="compositionally biased region" description="Basic and acidic residues" evidence="1">
    <location>
        <begin position="17"/>
        <end position="27"/>
    </location>
</feature>
<keyword evidence="3" id="KW-1185">Reference proteome</keyword>
<name>A0A1Y5TCH9_9RHOB</name>